<dbReference type="Gene3D" id="3.20.20.80">
    <property type="entry name" value="Glycosidases"/>
    <property type="match status" value="1"/>
</dbReference>
<evidence type="ECO:0000313" key="12">
    <source>
        <dbReference type="Proteomes" id="UP000193922"/>
    </source>
</evidence>
<dbReference type="PANTHER" id="PTHR45708:SF49">
    <property type="entry name" value="ENDOCHITINASE"/>
    <property type="match status" value="1"/>
</dbReference>
<dbReference type="InterPro" id="IPR017853">
    <property type="entry name" value="GH"/>
</dbReference>
<evidence type="ECO:0000256" key="6">
    <source>
        <dbReference type="ARBA" id="ARBA00023295"/>
    </source>
</evidence>
<dbReference type="AlphaFoldDB" id="A0A1Y1VWX7"/>
<keyword evidence="12" id="KW-1185">Reference proteome</keyword>
<dbReference type="GO" id="GO:0005576">
    <property type="term" value="C:extracellular region"/>
    <property type="evidence" value="ECO:0007669"/>
    <property type="project" value="TreeGrafter"/>
</dbReference>
<dbReference type="GO" id="GO:0006032">
    <property type="term" value="P:chitin catabolic process"/>
    <property type="evidence" value="ECO:0007669"/>
    <property type="project" value="UniProtKB-KW"/>
</dbReference>
<comment type="similarity">
    <text evidence="9">Belongs to the glycosyl hydrolase 18 family.</text>
</comment>
<evidence type="ECO:0000256" key="9">
    <source>
        <dbReference type="RuleBase" id="RU004453"/>
    </source>
</evidence>
<keyword evidence="3 8" id="KW-0378">Hydrolase</keyword>
<protein>
    <recommendedName>
        <fullName evidence="2">chitinase</fullName>
        <ecNumber evidence="2">3.2.1.14</ecNumber>
    </recommendedName>
</protein>
<gene>
    <name evidence="11" type="ORF">DL89DRAFT_227156</name>
</gene>
<keyword evidence="5" id="KW-0119">Carbohydrate metabolism</keyword>
<dbReference type="EC" id="3.2.1.14" evidence="2"/>
<evidence type="ECO:0000256" key="7">
    <source>
        <dbReference type="ARBA" id="ARBA00023326"/>
    </source>
</evidence>
<feature type="non-terminal residue" evidence="11">
    <location>
        <position position="277"/>
    </location>
</feature>
<keyword evidence="6 8" id="KW-0326">Glycosidase</keyword>
<dbReference type="PANTHER" id="PTHR45708">
    <property type="entry name" value="ENDOCHITINASE"/>
    <property type="match status" value="1"/>
</dbReference>
<dbReference type="PROSITE" id="PS51910">
    <property type="entry name" value="GH18_2"/>
    <property type="match status" value="1"/>
</dbReference>
<comment type="catalytic activity">
    <reaction evidence="1">
        <text>Random endo-hydrolysis of N-acetyl-beta-D-glucosaminide (1-&gt;4)-beta-linkages in chitin and chitodextrins.</text>
        <dbReference type="EC" id="3.2.1.14"/>
    </reaction>
</comment>
<proteinExistence type="inferred from homology"/>
<evidence type="ECO:0000259" key="10">
    <source>
        <dbReference type="PROSITE" id="PS51910"/>
    </source>
</evidence>
<reference evidence="11 12" key="1">
    <citation type="submission" date="2016-07" db="EMBL/GenBank/DDBJ databases">
        <title>Pervasive Adenine N6-methylation of Active Genes in Fungi.</title>
        <authorList>
            <consortium name="DOE Joint Genome Institute"/>
            <person name="Mondo S.J."/>
            <person name="Dannebaum R.O."/>
            <person name="Kuo R.C."/>
            <person name="Labutti K."/>
            <person name="Haridas S."/>
            <person name="Kuo A."/>
            <person name="Salamov A."/>
            <person name="Ahrendt S.R."/>
            <person name="Lipzen A."/>
            <person name="Sullivan W."/>
            <person name="Andreopoulos W.B."/>
            <person name="Clum A."/>
            <person name="Lindquist E."/>
            <person name="Daum C."/>
            <person name="Ramamoorthy G.K."/>
            <person name="Gryganskyi A."/>
            <person name="Culley D."/>
            <person name="Magnuson J.K."/>
            <person name="James T.Y."/>
            <person name="O'Malley M.A."/>
            <person name="Stajich J.E."/>
            <person name="Spatafora J.W."/>
            <person name="Visel A."/>
            <person name="Grigoriev I.V."/>
        </authorList>
    </citation>
    <scope>NUCLEOTIDE SEQUENCE [LARGE SCALE GENOMIC DNA]</scope>
    <source>
        <strain evidence="11 12">ATCC 12442</strain>
    </source>
</reference>
<keyword evidence="4" id="KW-0146">Chitin degradation</keyword>
<dbReference type="RefSeq" id="XP_040739891.1">
    <property type="nucleotide sequence ID" value="XM_040884843.1"/>
</dbReference>
<dbReference type="GeneID" id="63801491"/>
<accession>A0A1Y1VWX7</accession>
<dbReference type="Pfam" id="PF00704">
    <property type="entry name" value="Glyco_hydro_18"/>
    <property type="match status" value="1"/>
</dbReference>
<dbReference type="PROSITE" id="PS01095">
    <property type="entry name" value="GH18_1"/>
    <property type="match status" value="1"/>
</dbReference>
<evidence type="ECO:0000256" key="8">
    <source>
        <dbReference type="RuleBase" id="RU000489"/>
    </source>
</evidence>
<dbReference type="Proteomes" id="UP000193922">
    <property type="component" value="Unassembled WGS sequence"/>
</dbReference>
<keyword evidence="7" id="KW-0624">Polysaccharide degradation</keyword>
<feature type="domain" description="GH18" evidence="10">
    <location>
        <begin position="8"/>
        <end position="277"/>
    </location>
</feature>
<organism evidence="11 12">
    <name type="scientific">Linderina pennispora</name>
    <dbReference type="NCBI Taxonomy" id="61395"/>
    <lineage>
        <taxon>Eukaryota</taxon>
        <taxon>Fungi</taxon>
        <taxon>Fungi incertae sedis</taxon>
        <taxon>Zoopagomycota</taxon>
        <taxon>Kickxellomycotina</taxon>
        <taxon>Kickxellomycetes</taxon>
        <taxon>Kickxellales</taxon>
        <taxon>Kickxellaceae</taxon>
        <taxon>Linderina</taxon>
    </lineage>
</organism>
<evidence type="ECO:0000256" key="5">
    <source>
        <dbReference type="ARBA" id="ARBA00023277"/>
    </source>
</evidence>
<evidence type="ECO:0000256" key="2">
    <source>
        <dbReference type="ARBA" id="ARBA00012729"/>
    </source>
</evidence>
<sequence>MDVKTGSSGLAVYWGQNSLSLQTGTNEMDLDKYCTQNSPPDIILLSFHHVYTSNPTINLAYHCEEPFSGSSMLNCTFMASQIKTCQDAGVKILISMGGAAGSYSLSSNSVGEDYAQTVYNTFLGGTTKFRPFGEAVLDGVDLDIEGGGPSGYAAFTNKIHELAPSTLITGAPQCPYPDAHLADALESGWFDIVFVQFYNNYCMAGSSNFNFDTWADWATSKSKNSAVKVYIGSPACEKCASTGYIGVDKLGQVYQDTLSKYSNVLGGIMLWDAGAAY</sequence>
<evidence type="ECO:0000256" key="4">
    <source>
        <dbReference type="ARBA" id="ARBA00023024"/>
    </source>
</evidence>
<evidence type="ECO:0000313" key="11">
    <source>
        <dbReference type="EMBL" id="ORX65808.1"/>
    </source>
</evidence>
<comment type="caution">
    <text evidence="11">The sequence shown here is derived from an EMBL/GenBank/DDBJ whole genome shotgun (WGS) entry which is preliminary data.</text>
</comment>
<dbReference type="SUPFAM" id="SSF51445">
    <property type="entry name" value="(Trans)glycosidases"/>
    <property type="match status" value="1"/>
</dbReference>
<dbReference type="EMBL" id="MCFD01000020">
    <property type="protein sequence ID" value="ORX65808.1"/>
    <property type="molecule type" value="Genomic_DNA"/>
</dbReference>
<evidence type="ECO:0000256" key="3">
    <source>
        <dbReference type="ARBA" id="ARBA00022801"/>
    </source>
</evidence>
<dbReference type="InterPro" id="IPR050542">
    <property type="entry name" value="Glycosyl_Hydrlase18_Chitinase"/>
</dbReference>
<dbReference type="OrthoDB" id="6020543at2759"/>
<dbReference type="InterPro" id="IPR001223">
    <property type="entry name" value="Glyco_hydro18_cat"/>
</dbReference>
<dbReference type="GO" id="GO:0000272">
    <property type="term" value="P:polysaccharide catabolic process"/>
    <property type="evidence" value="ECO:0007669"/>
    <property type="project" value="UniProtKB-KW"/>
</dbReference>
<dbReference type="GO" id="GO:0008843">
    <property type="term" value="F:endochitinase activity"/>
    <property type="evidence" value="ECO:0007669"/>
    <property type="project" value="UniProtKB-EC"/>
</dbReference>
<evidence type="ECO:0000256" key="1">
    <source>
        <dbReference type="ARBA" id="ARBA00000822"/>
    </source>
</evidence>
<dbReference type="InterPro" id="IPR001579">
    <property type="entry name" value="Glyco_hydro_18_chit_AS"/>
</dbReference>
<name>A0A1Y1VWX7_9FUNG</name>